<evidence type="ECO:0000313" key="1">
    <source>
        <dbReference type="EMBL" id="GIF53945.1"/>
    </source>
</evidence>
<evidence type="ECO:0000313" key="2">
    <source>
        <dbReference type="Proteomes" id="UP000624325"/>
    </source>
</evidence>
<organism evidence="1 2">
    <name type="scientific">Asanoa iriomotensis</name>
    <dbReference type="NCBI Taxonomy" id="234613"/>
    <lineage>
        <taxon>Bacteria</taxon>
        <taxon>Bacillati</taxon>
        <taxon>Actinomycetota</taxon>
        <taxon>Actinomycetes</taxon>
        <taxon>Micromonosporales</taxon>
        <taxon>Micromonosporaceae</taxon>
        <taxon>Asanoa</taxon>
    </lineage>
</organism>
<comment type="caution">
    <text evidence="1">The sequence shown here is derived from an EMBL/GenBank/DDBJ whole genome shotgun (WGS) entry which is preliminary data.</text>
</comment>
<dbReference type="RefSeq" id="WP_203699683.1">
    <property type="nucleotide sequence ID" value="NZ_BAAALU010000022.1"/>
</dbReference>
<evidence type="ECO:0008006" key="3">
    <source>
        <dbReference type="Google" id="ProtNLM"/>
    </source>
</evidence>
<keyword evidence="2" id="KW-1185">Reference proteome</keyword>
<gene>
    <name evidence="1" type="ORF">Air01nite_00400</name>
</gene>
<dbReference type="EMBL" id="BONC01000001">
    <property type="protein sequence ID" value="GIF53945.1"/>
    <property type="molecule type" value="Genomic_DNA"/>
</dbReference>
<name>A0ABQ4BTU6_9ACTN</name>
<reference evidence="1 2" key="1">
    <citation type="submission" date="2021-01" db="EMBL/GenBank/DDBJ databases">
        <title>Whole genome shotgun sequence of Asanoa iriomotensis NBRC 100142.</title>
        <authorList>
            <person name="Komaki H."/>
            <person name="Tamura T."/>
        </authorList>
    </citation>
    <scope>NUCLEOTIDE SEQUENCE [LARGE SCALE GENOMIC DNA]</scope>
    <source>
        <strain evidence="1 2">NBRC 100142</strain>
    </source>
</reference>
<sequence>MALPEVVSREQWQAARDALLVQEKEATRALDALAAQRRRLPMVKMPGDYAFTGPSGTAGLRDLFEGRDQLVVYQFMDNGPDDICSGCASFTDNVGRLEHLHARNTSYAVVSNMPLTQLLQVRDRMEWTVPVWSSRGTTFSDDIGAGGGFGLAVFVTDGTDVFQTYLTSARGVDRLRFDFNILDLTPYGRQESWEDSPLGWPQTQPYSWWRLHDEY</sequence>
<dbReference type="Pfam" id="PF05988">
    <property type="entry name" value="DUF899"/>
    <property type="match status" value="1"/>
</dbReference>
<proteinExistence type="predicted"/>
<dbReference type="InterPro" id="IPR010296">
    <property type="entry name" value="DUF899_thioredox"/>
</dbReference>
<dbReference type="Proteomes" id="UP000624325">
    <property type="component" value="Unassembled WGS sequence"/>
</dbReference>
<protein>
    <recommendedName>
        <fullName evidence="3">Dithiol-disulfide oxidoreductase (DUF899 family)</fullName>
    </recommendedName>
</protein>
<accession>A0ABQ4BTU6</accession>